<evidence type="ECO:0000259" key="2">
    <source>
        <dbReference type="PROSITE" id="PS50056"/>
    </source>
</evidence>
<feature type="domain" description="Tyrosine specific protein phosphatases" evidence="2">
    <location>
        <begin position="383"/>
        <end position="427"/>
    </location>
</feature>
<dbReference type="InterPro" id="IPR043519">
    <property type="entry name" value="NT_sf"/>
</dbReference>
<dbReference type="KEGG" id="lacs:H4075_09990"/>
<dbReference type="InterPro" id="IPR026893">
    <property type="entry name" value="Tyr/Ser_Pase_IphP-type"/>
</dbReference>
<dbReference type="PROSITE" id="PS50056">
    <property type="entry name" value="TYR_PHOSPHATASE_2"/>
    <property type="match status" value="1"/>
</dbReference>
<dbReference type="GO" id="GO:0004721">
    <property type="term" value="F:phosphoprotein phosphatase activity"/>
    <property type="evidence" value="ECO:0007669"/>
    <property type="project" value="InterPro"/>
</dbReference>
<proteinExistence type="inferred from homology"/>
<organism evidence="3 4">
    <name type="scientific">Lacibacter sediminis</name>
    <dbReference type="NCBI Taxonomy" id="2760713"/>
    <lineage>
        <taxon>Bacteria</taxon>
        <taxon>Pseudomonadati</taxon>
        <taxon>Bacteroidota</taxon>
        <taxon>Chitinophagia</taxon>
        <taxon>Chitinophagales</taxon>
        <taxon>Chitinophagaceae</taxon>
        <taxon>Lacibacter</taxon>
    </lineage>
</organism>
<gene>
    <name evidence="3" type="ORF">H4075_09990</name>
</gene>
<sequence length="477" mass="56142">MKQTDTINQFKDLIPNVAAVEVALLYGSFGRNEATPNSDVDIQLLVSQGFDYENLLVQLKNQFKAEIKSIRSVELRSKVLVYLKDQPRIEITICKDVTEIDRNYLGSEIKDVEQTILFERQPERYLVRQYLNQIVADYQKNKTLQHKEKQISDLIDKFIYEFESCSMMHRLSDSYQFYFFYNIALEVVVQLNYLSKGHDKFRFLPKNFIAKVLKKDELKSFYNLNATLYLPDANQCKRNLLDFFYNSIEGLIPSQKLNEVKDFCEWIYERDFFWNFRDISAHNPKIKSGIVYRTATMSLYQSERRFDDLLLERNIKTVVDLRADREIEEIPYLEPALLKFRYVKAQFDPWNQPEWFKRDYHSGTNEEIAYRFFVIGCKDQIKEVLLTILNENEGSVMIHCFAGKDRTGIVMTMLHLLVDESMDVVRADYLASESDVNLKYLDLVLQIINESGGIEEYIKSCGVTSDQISQLRQKLTN</sequence>
<dbReference type="InterPro" id="IPR000387">
    <property type="entry name" value="Tyr_Pase_dom"/>
</dbReference>
<dbReference type="EMBL" id="CP060007">
    <property type="protein sequence ID" value="QNA46478.1"/>
    <property type="molecule type" value="Genomic_DNA"/>
</dbReference>
<dbReference type="SUPFAM" id="SSF52799">
    <property type="entry name" value="(Phosphotyrosine protein) phosphatases II"/>
    <property type="match status" value="1"/>
</dbReference>
<dbReference type="PANTHER" id="PTHR31126">
    <property type="entry name" value="TYROSINE-PROTEIN PHOSPHATASE"/>
    <property type="match status" value="1"/>
</dbReference>
<reference evidence="4" key="1">
    <citation type="submission" date="2020-08" db="EMBL/GenBank/DDBJ databases">
        <title>Lacibacter sp. S13-6-6 genome sequencing.</title>
        <authorList>
            <person name="Jin L."/>
        </authorList>
    </citation>
    <scope>NUCLEOTIDE SEQUENCE [LARGE SCALE GENOMIC DNA]</scope>
    <source>
        <strain evidence="4">S13-6-6</strain>
    </source>
</reference>
<dbReference type="RefSeq" id="WP_182806370.1">
    <property type="nucleotide sequence ID" value="NZ_CP060007.1"/>
</dbReference>
<dbReference type="PANTHER" id="PTHR31126:SF1">
    <property type="entry name" value="TYROSINE SPECIFIC PROTEIN PHOSPHATASES DOMAIN-CONTAINING PROTEIN"/>
    <property type="match status" value="1"/>
</dbReference>
<dbReference type="Gene3D" id="3.30.460.10">
    <property type="entry name" value="Beta Polymerase, domain 2"/>
    <property type="match status" value="1"/>
</dbReference>
<accession>A0A7G5XLX5</accession>
<dbReference type="Gene3D" id="3.90.190.10">
    <property type="entry name" value="Protein tyrosine phosphatase superfamily"/>
    <property type="match status" value="1"/>
</dbReference>
<evidence type="ECO:0000313" key="3">
    <source>
        <dbReference type="EMBL" id="QNA46478.1"/>
    </source>
</evidence>
<dbReference type="Pfam" id="PF18765">
    <property type="entry name" value="Polbeta"/>
    <property type="match status" value="1"/>
</dbReference>
<dbReference type="Pfam" id="PF13350">
    <property type="entry name" value="Y_phosphatase3"/>
    <property type="match status" value="1"/>
</dbReference>
<dbReference type="SUPFAM" id="SSF81301">
    <property type="entry name" value="Nucleotidyltransferase"/>
    <property type="match status" value="1"/>
</dbReference>
<dbReference type="AlphaFoldDB" id="A0A7G5XLX5"/>
<evidence type="ECO:0000313" key="4">
    <source>
        <dbReference type="Proteomes" id="UP000515344"/>
    </source>
</evidence>
<dbReference type="InterPro" id="IPR041633">
    <property type="entry name" value="Polbeta"/>
</dbReference>
<name>A0A7G5XLX5_9BACT</name>
<dbReference type="PROSITE" id="PS00383">
    <property type="entry name" value="TYR_PHOSPHATASE_1"/>
    <property type="match status" value="1"/>
</dbReference>
<dbReference type="Proteomes" id="UP000515344">
    <property type="component" value="Chromosome"/>
</dbReference>
<keyword evidence="4" id="KW-1185">Reference proteome</keyword>
<comment type="similarity">
    <text evidence="1">Belongs to the protein-tyrosine phosphatase family.</text>
</comment>
<evidence type="ECO:0000256" key="1">
    <source>
        <dbReference type="ARBA" id="ARBA00009580"/>
    </source>
</evidence>
<dbReference type="InterPro" id="IPR016130">
    <property type="entry name" value="Tyr_Pase_AS"/>
</dbReference>
<protein>
    <submittedName>
        <fullName evidence="3">Tyrosine-protein phosphatase</fullName>
    </submittedName>
</protein>
<dbReference type="InterPro" id="IPR029021">
    <property type="entry name" value="Prot-tyrosine_phosphatase-like"/>
</dbReference>
<dbReference type="CDD" id="cd05403">
    <property type="entry name" value="NT_KNTase_like"/>
    <property type="match status" value="1"/>
</dbReference>